<accession>A0AAV8W9T6</accession>
<dbReference type="PROSITE" id="PS00292">
    <property type="entry name" value="CYCLINS"/>
    <property type="match status" value="1"/>
</dbReference>
<evidence type="ECO:0008006" key="10">
    <source>
        <dbReference type="Google" id="ProtNLM"/>
    </source>
</evidence>
<dbReference type="FunFam" id="1.10.472.10:FF:000001">
    <property type="entry name" value="G2/mitotic-specific cyclin"/>
    <property type="match status" value="1"/>
</dbReference>
<dbReference type="GO" id="GO:0016538">
    <property type="term" value="F:cyclin-dependent protein serine/threonine kinase regulator activity"/>
    <property type="evidence" value="ECO:0007669"/>
    <property type="project" value="InterPro"/>
</dbReference>
<comment type="similarity">
    <text evidence="4">Belongs to the cyclin family.</text>
</comment>
<evidence type="ECO:0000313" key="8">
    <source>
        <dbReference type="EMBL" id="KAJ8923341.1"/>
    </source>
</evidence>
<proteinExistence type="inferred from homology"/>
<protein>
    <recommendedName>
        <fullName evidence="10">Cyclin N-terminal domain-containing protein</fullName>
    </recommendedName>
</protein>
<name>A0AAV8W9T6_9CUCU</name>
<feature type="region of interest" description="Disordered" evidence="5">
    <location>
        <begin position="49"/>
        <end position="68"/>
    </location>
</feature>
<gene>
    <name evidence="8" type="ORF">NQ315_001899</name>
</gene>
<dbReference type="GO" id="GO:0051301">
    <property type="term" value="P:cell division"/>
    <property type="evidence" value="ECO:0007669"/>
    <property type="project" value="UniProtKB-KW"/>
</dbReference>
<evidence type="ECO:0000259" key="7">
    <source>
        <dbReference type="SMART" id="SM01332"/>
    </source>
</evidence>
<dbReference type="SUPFAM" id="SSF47954">
    <property type="entry name" value="Cyclin-like"/>
    <property type="match status" value="2"/>
</dbReference>
<keyword evidence="3" id="KW-0131">Cell cycle</keyword>
<dbReference type="InterPro" id="IPR036915">
    <property type="entry name" value="Cyclin-like_sf"/>
</dbReference>
<dbReference type="PIRSF" id="PIRSF001771">
    <property type="entry name" value="Cyclin_A_B_D_E"/>
    <property type="match status" value="1"/>
</dbReference>
<dbReference type="InterPro" id="IPR013763">
    <property type="entry name" value="Cyclin-like_dom"/>
</dbReference>
<sequence>MATFCIHEDKPNYEQHCSQHIKKFFSGIQEKKIGGSKCIENRSTFQSLNNSRKQDDAKRTKLKNEDSKECQLKNKQKKEEVEKLFLDNSFCKIDKENEIPSGMGEIENEYFPLSLLYTDEYRQDIWRYLTRSEAQAPRCNPNFILKQTDLSWNSRTILVDWLVSVADEFKLCENTFHLSVNYIDRFLSQIFVARNKFQLLGAAAMLLASKMEEYQPLDAQEWSYLTGYTFSPRQVLKMEQIILKALKFRMQPPTTYGFIQHLCSELRMDPKTVHLAMYFCDLALLEGEDYLDHLPSKLAASSVVLARHTLAKSKPWPQKLKKVSGYSLKELSPVVQRQQKTFRESPMREQKAVQTKYSSPKYNRVALVRPRALMLEYLEDED</sequence>
<keyword evidence="1" id="KW-0132">Cell division</keyword>
<feature type="domain" description="Cyclin-like" evidence="6">
    <location>
        <begin position="257"/>
        <end position="340"/>
    </location>
</feature>
<dbReference type="AlphaFoldDB" id="A0AAV8W9T6"/>
<dbReference type="InterPro" id="IPR006671">
    <property type="entry name" value="Cyclin_N"/>
</dbReference>
<evidence type="ECO:0000256" key="5">
    <source>
        <dbReference type="SAM" id="MobiDB-lite"/>
    </source>
</evidence>
<reference evidence="8 9" key="1">
    <citation type="journal article" date="2023" name="Insect Mol. Biol.">
        <title>Genome sequencing provides insights into the evolution of gene families encoding plant cell wall-degrading enzymes in longhorned beetles.</title>
        <authorList>
            <person name="Shin N.R."/>
            <person name="Okamura Y."/>
            <person name="Kirsch R."/>
            <person name="Pauchet Y."/>
        </authorList>
    </citation>
    <scope>NUCLEOTIDE SEQUENCE [LARGE SCALE GENOMIC DNA]</scope>
    <source>
        <strain evidence="8">EAD_L_NR</strain>
    </source>
</reference>
<dbReference type="InterPro" id="IPR046965">
    <property type="entry name" value="Cyclin_A/B-like"/>
</dbReference>
<evidence type="ECO:0000256" key="1">
    <source>
        <dbReference type="ARBA" id="ARBA00022618"/>
    </source>
</evidence>
<dbReference type="InterPro" id="IPR004367">
    <property type="entry name" value="Cyclin_C-dom"/>
</dbReference>
<dbReference type="GO" id="GO:0005634">
    <property type="term" value="C:nucleus"/>
    <property type="evidence" value="ECO:0007669"/>
    <property type="project" value="UniProtKB-ARBA"/>
</dbReference>
<dbReference type="InterPro" id="IPR039361">
    <property type="entry name" value="Cyclin"/>
</dbReference>
<dbReference type="SMART" id="SM00385">
    <property type="entry name" value="CYCLIN"/>
    <property type="match status" value="2"/>
</dbReference>
<dbReference type="GO" id="GO:0044772">
    <property type="term" value="P:mitotic cell cycle phase transition"/>
    <property type="evidence" value="ECO:0007669"/>
    <property type="project" value="InterPro"/>
</dbReference>
<feature type="compositionally biased region" description="Basic and acidic residues" evidence="5">
    <location>
        <begin position="52"/>
        <end position="68"/>
    </location>
</feature>
<evidence type="ECO:0000259" key="6">
    <source>
        <dbReference type="SMART" id="SM00385"/>
    </source>
</evidence>
<dbReference type="Proteomes" id="UP001159042">
    <property type="component" value="Unassembled WGS sequence"/>
</dbReference>
<dbReference type="EMBL" id="JANEYG010000005">
    <property type="protein sequence ID" value="KAJ8923341.1"/>
    <property type="molecule type" value="Genomic_DNA"/>
</dbReference>
<keyword evidence="2 4" id="KW-0195">Cyclin</keyword>
<evidence type="ECO:0000256" key="4">
    <source>
        <dbReference type="RuleBase" id="RU000383"/>
    </source>
</evidence>
<dbReference type="PANTHER" id="PTHR10177">
    <property type="entry name" value="CYCLINS"/>
    <property type="match status" value="1"/>
</dbReference>
<evidence type="ECO:0000256" key="2">
    <source>
        <dbReference type="ARBA" id="ARBA00023127"/>
    </source>
</evidence>
<feature type="domain" description="Cyclin C-terminal" evidence="7">
    <location>
        <begin position="253"/>
        <end position="370"/>
    </location>
</feature>
<dbReference type="SMART" id="SM01332">
    <property type="entry name" value="Cyclin_C"/>
    <property type="match status" value="1"/>
</dbReference>
<dbReference type="InterPro" id="IPR048258">
    <property type="entry name" value="Cyclins_cyclin-box"/>
</dbReference>
<dbReference type="Gene3D" id="1.10.472.10">
    <property type="entry name" value="Cyclin-like"/>
    <property type="match status" value="2"/>
</dbReference>
<dbReference type="Pfam" id="PF02984">
    <property type="entry name" value="Cyclin_C"/>
    <property type="match status" value="1"/>
</dbReference>
<feature type="domain" description="Cyclin-like" evidence="6">
    <location>
        <begin position="160"/>
        <end position="244"/>
    </location>
</feature>
<dbReference type="Pfam" id="PF00134">
    <property type="entry name" value="Cyclin_N"/>
    <property type="match status" value="1"/>
</dbReference>
<organism evidence="8 9">
    <name type="scientific">Exocentrus adspersus</name>
    <dbReference type="NCBI Taxonomy" id="1586481"/>
    <lineage>
        <taxon>Eukaryota</taxon>
        <taxon>Metazoa</taxon>
        <taxon>Ecdysozoa</taxon>
        <taxon>Arthropoda</taxon>
        <taxon>Hexapoda</taxon>
        <taxon>Insecta</taxon>
        <taxon>Pterygota</taxon>
        <taxon>Neoptera</taxon>
        <taxon>Endopterygota</taxon>
        <taxon>Coleoptera</taxon>
        <taxon>Polyphaga</taxon>
        <taxon>Cucujiformia</taxon>
        <taxon>Chrysomeloidea</taxon>
        <taxon>Cerambycidae</taxon>
        <taxon>Lamiinae</taxon>
        <taxon>Acanthocinini</taxon>
        <taxon>Exocentrus</taxon>
    </lineage>
</organism>
<evidence type="ECO:0000256" key="3">
    <source>
        <dbReference type="ARBA" id="ARBA00023306"/>
    </source>
</evidence>
<evidence type="ECO:0000313" key="9">
    <source>
        <dbReference type="Proteomes" id="UP001159042"/>
    </source>
</evidence>
<keyword evidence="9" id="KW-1185">Reference proteome</keyword>
<comment type="caution">
    <text evidence="8">The sequence shown here is derived from an EMBL/GenBank/DDBJ whole genome shotgun (WGS) entry which is preliminary data.</text>
</comment>